<dbReference type="Pfam" id="PF01541">
    <property type="entry name" value="GIY-YIG"/>
    <property type="match status" value="1"/>
</dbReference>
<dbReference type="InterPro" id="IPR035901">
    <property type="entry name" value="GIY-YIG_endonuc_sf"/>
</dbReference>
<dbReference type="SUPFAM" id="SSF82771">
    <property type="entry name" value="GIY-YIG endonuclease"/>
    <property type="match status" value="1"/>
</dbReference>
<evidence type="ECO:0000256" key="3">
    <source>
        <dbReference type="ARBA" id="ARBA00022763"/>
    </source>
</evidence>
<proteinExistence type="inferred from homology"/>
<comment type="cofactor">
    <cofactor evidence="8">
        <name>a divalent metal cation</name>
        <dbReference type="ChEBI" id="CHEBI:60240"/>
    </cofactor>
</comment>
<evidence type="ECO:0000256" key="4">
    <source>
        <dbReference type="ARBA" id="ARBA00022801"/>
    </source>
</evidence>
<dbReference type="InterPro" id="IPR013083">
    <property type="entry name" value="Znf_RING/FYVE/PHD"/>
</dbReference>
<evidence type="ECO:0000256" key="7">
    <source>
        <dbReference type="ARBA" id="ARBA00023242"/>
    </source>
</evidence>
<evidence type="ECO:0000256" key="5">
    <source>
        <dbReference type="ARBA" id="ARBA00023172"/>
    </source>
</evidence>
<evidence type="ECO:0000313" key="12">
    <source>
        <dbReference type="Proteomes" id="UP001476247"/>
    </source>
</evidence>
<keyword evidence="4 8" id="KW-0378">Hydrolase</keyword>
<evidence type="ECO:0000256" key="6">
    <source>
        <dbReference type="ARBA" id="ARBA00023204"/>
    </source>
</evidence>
<dbReference type="PANTHER" id="PTHR20208:SF10">
    <property type="entry name" value="STRUCTURE-SPECIFIC ENDONUCLEASE SUBUNIT SLX1"/>
    <property type="match status" value="1"/>
</dbReference>
<keyword evidence="2 8" id="KW-0255">Endonuclease</keyword>
<keyword evidence="1 8" id="KW-0540">Nuclease</keyword>
<comment type="similarity">
    <text evidence="8">Belongs to the SLX1 family.</text>
</comment>
<evidence type="ECO:0000256" key="2">
    <source>
        <dbReference type="ARBA" id="ARBA00022759"/>
    </source>
</evidence>
<dbReference type="InterPro" id="IPR048749">
    <property type="entry name" value="SLX1_C"/>
</dbReference>
<dbReference type="PANTHER" id="PTHR20208">
    <property type="entry name" value="STRUCTURE-SPECIFIC ENDONUCLEASE SUBUNIT SLX1"/>
    <property type="match status" value="1"/>
</dbReference>
<keyword evidence="7 8" id="KW-0539">Nucleus</keyword>
<feature type="domain" description="GIY-YIG" evidence="10">
    <location>
        <begin position="5"/>
        <end position="87"/>
    </location>
</feature>
<dbReference type="PROSITE" id="PS50164">
    <property type="entry name" value="GIY_YIG"/>
    <property type="match status" value="1"/>
</dbReference>
<gene>
    <name evidence="11" type="ORF">HPULCUR_004924</name>
</gene>
<accession>A0ABP9XZ18</accession>
<evidence type="ECO:0000256" key="9">
    <source>
        <dbReference type="SAM" id="MobiDB-lite"/>
    </source>
</evidence>
<comment type="function">
    <text evidence="8">Catalytic subunit of the SLX1-SLX4 structure-specific endonuclease that resolves DNA secondary structures generated during DNA repair and recombination. Has endonuclease activity towards branched DNA substrates, introducing single-strand cuts in duplex DNA close to junctions with ss-DNA.</text>
</comment>
<dbReference type="Gene3D" id="3.30.40.10">
    <property type="entry name" value="Zinc/RING finger domain, C3HC4 (zinc finger)"/>
    <property type="match status" value="1"/>
</dbReference>
<dbReference type="Proteomes" id="UP001476247">
    <property type="component" value="Unassembled WGS sequence"/>
</dbReference>
<protein>
    <recommendedName>
        <fullName evidence="10">GIY-YIG domain-containing protein</fullName>
    </recommendedName>
</protein>
<dbReference type="InterPro" id="IPR050381">
    <property type="entry name" value="SLX1_endonuclease"/>
</dbReference>
<comment type="caution">
    <text evidence="11">The sequence shown here is derived from an EMBL/GenBank/DDBJ whole genome shotgun (WGS) entry which is preliminary data.</text>
</comment>
<reference evidence="11 12" key="1">
    <citation type="submission" date="2024-04" db="EMBL/GenBank/DDBJ databases">
        <title>genome sequences of Mucor flavus KT1a and Helicostylum pulchrum KT1b strains isolation_sourced from the surface of a dry-aged beef.</title>
        <authorList>
            <person name="Toyotome T."/>
            <person name="Hosono M."/>
            <person name="Torimaru M."/>
            <person name="Fukuda K."/>
            <person name="Mikami N."/>
        </authorList>
    </citation>
    <scope>NUCLEOTIDE SEQUENCE [LARGE SCALE GENOMIC DNA]</scope>
    <source>
        <strain evidence="11 12">KT1b</strain>
    </source>
</reference>
<evidence type="ECO:0000256" key="1">
    <source>
        <dbReference type="ARBA" id="ARBA00022722"/>
    </source>
</evidence>
<evidence type="ECO:0000256" key="8">
    <source>
        <dbReference type="HAMAP-Rule" id="MF_03100"/>
    </source>
</evidence>
<name>A0ABP9XZ18_9FUNG</name>
<sequence>MSYCSFYSCYLIRSLQEEHTNKTYVGSTPDPIRRLRQHNGEITQGAYRTRKLRPWEHILVIYGFPSRKHALQFECAWQKPLQSRHIKCVANTDIFKARLKSCRGVNSVLTKVRAVQLLLNTSPFSLLPLKLRFVQPTMQSMFLDGVSLPKQMSWSVGPIQDLVKRNRIMDTFQIPDIEPMHCYICSESIEKDNALDYVLCDLCNDMTSHVSCLSKDFSDQGVPVYGYCPNCAKLLVWGDLIKASKLRNKLVEDGISFDLDQEPSNDSSSIMDSSDSDSSVINLT</sequence>
<comment type="subunit">
    <text evidence="8">Forms a heterodimer with SLX4.</text>
</comment>
<keyword evidence="3 8" id="KW-0227">DNA damage</keyword>
<dbReference type="Pfam" id="PF21202">
    <property type="entry name" value="SLX1_C"/>
    <property type="match status" value="1"/>
</dbReference>
<comment type="subcellular location">
    <subcellularLocation>
        <location evidence="8">Nucleus</location>
    </subcellularLocation>
</comment>
<evidence type="ECO:0000313" key="11">
    <source>
        <dbReference type="EMBL" id="GAA5799508.1"/>
    </source>
</evidence>
<dbReference type="Gene3D" id="3.40.1440.10">
    <property type="entry name" value="GIY-YIG endonuclease"/>
    <property type="match status" value="1"/>
</dbReference>
<keyword evidence="12" id="KW-1185">Reference proteome</keyword>
<keyword evidence="5 8" id="KW-0233">DNA recombination</keyword>
<dbReference type="CDD" id="cd10455">
    <property type="entry name" value="GIY-YIG_SLX1"/>
    <property type="match status" value="1"/>
</dbReference>
<feature type="region of interest" description="Disordered" evidence="9">
    <location>
        <begin position="262"/>
        <end position="284"/>
    </location>
</feature>
<organism evidence="11 12">
    <name type="scientific">Helicostylum pulchrum</name>
    <dbReference type="NCBI Taxonomy" id="562976"/>
    <lineage>
        <taxon>Eukaryota</taxon>
        <taxon>Fungi</taxon>
        <taxon>Fungi incertae sedis</taxon>
        <taxon>Mucoromycota</taxon>
        <taxon>Mucoromycotina</taxon>
        <taxon>Mucoromycetes</taxon>
        <taxon>Mucorales</taxon>
        <taxon>Mucorineae</taxon>
        <taxon>Mucoraceae</taxon>
        <taxon>Helicostylum</taxon>
    </lineage>
</organism>
<keyword evidence="6 8" id="KW-0234">DNA repair</keyword>
<dbReference type="InterPro" id="IPR027520">
    <property type="entry name" value="Slx1"/>
</dbReference>
<dbReference type="InterPro" id="IPR000305">
    <property type="entry name" value="GIY-YIG_endonuc"/>
</dbReference>
<comment type="caution">
    <text evidence="8">Lacks conserved residue(s) required for the propagation of feature annotation.</text>
</comment>
<dbReference type="EMBL" id="BAABUJ010000013">
    <property type="protein sequence ID" value="GAA5799508.1"/>
    <property type="molecule type" value="Genomic_DNA"/>
</dbReference>
<feature type="compositionally biased region" description="Low complexity" evidence="9">
    <location>
        <begin position="264"/>
        <end position="284"/>
    </location>
</feature>
<dbReference type="HAMAP" id="MF_03100">
    <property type="entry name" value="Endonuc_su_Slx1"/>
    <property type="match status" value="1"/>
</dbReference>
<evidence type="ECO:0000259" key="10">
    <source>
        <dbReference type="PROSITE" id="PS50164"/>
    </source>
</evidence>